<proteinExistence type="predicted"/>
<evidence type="ECO:0000313" key="1">
    <source>
        <dbReference type="EMBL" id="AEI89236.1"/>
    </source>
</evidence>
<dbReference type="EMBL" id="CP002130">
    <property type="protein sequence ID" value="AEI89409.1"/>
    <property type="molecule type" value="Genomic_DNA"/>
</dbReference>
<evidence type="ECO:0000313" key="3">
    <source>
        <dbReference type="Proteomes" id="UP000006639"/>
    </source>
</evidence>
<reference evidence="2 3" key="1">
    <citation type="journal article" date="2011" name="Mol. Biol. Evol.">
        <title>Phylogenomic evidence for the presence of a flagellum and cbb3 oxidase in the free-living mitochondrial ancestor.</title>
        <authorList>
            <person name="Sassera D."/>
            <person name="Lo N."/>
            <person name="Epis S."/>
            <person name="D'Auria G."/>
            <person name="Montagna M."/>
            <person name="Comandatore F."/>
            <person name="Horner D."/>
            <person name="Pereto J."/>
            <person name="Luciano A.M."/>
            <person name="Franciosi F."/>
            <person name="Ferri E."/>
            <person name="Crotti E."/>
            <person name="Bazzocchi C."/>
            <person name="Daffonchio D."/>
            <person name="Sacchi L."/>
            <person name="Moya A."/>
            <person name="Latorre A."/>
            <person name="Bandi C."/>
        </authorList>
    </citation>
    <scope>NUCLEOTIDE SEQUENCE [LARGE SCALE GENOMIC DNA]</scope>
    <source>
        <strain evidence="2 3">IricVA</strain>
    </source>
</reference>
<evidence type="ECO:0000313" key="2">
    <source>
        <dbReference type="EMBL" id="AEI89409.1"/>
    </source>
</evidence>
<dbReference type="KEGG" id="mmn:midi_00955"/>
<dbReference type="KEGG" id="mmn:midi_01132"/>
<name>F7XU50_MIDMI</name>
<accession>F7XU50</accession>
<dbReference type="AlphaFoldDB" id="F7XU50"/>
<dbReference type="Proteomes" id="UP000006639">
    <property type="component" value="Chromosome"/>
</dbReference>
<organism evidence="2 3">
    <name type="scientific">Midichloria mitochondrii (strain IricVA)</name>
    <dbReference type="NCBI Taxonomy" id="696127"/>
    <lineage>
        <taxon>Bacteria</taxon>
        <taxon>Pseudomonadati</taxon>
        <taxon>Pseudomonadota</taxon>
        <taxon>Alphaproteobacteria</taxon>
        <taxon>Rickettsiales</taxon>
        <taxon>Candidatus Midichloriaceae</taxon>
        <taxon>Candidatus Midichloria</taxon>
    </lineage>
</organism>
<dbReference type="EMBL" id="CP002130">
    <property type="protein sequence ID" value="AEI89236.1"/>
    <property type="molecule type" value="Genomic_DNA"/>
</dbReference>
<keyword evidence="3" id="KW-1185">Reference proteome</keyword>
<sequence length="103" mass="12135">MMSQPLFRDGAWRFYSIHKRCDHLYMLNFITFFKPKMPGSDRLPYSRHLPFKINNFTRSSINSNPYKGVPLHSLVFFIYVHSSSISRTSISLSDFLCWLPALI</sequence>
<dbReference type="HOGENOM" id="CLU_178452_0_0_5"/>
<gene>
    <name evidence="1" type="ordered locus">midi_00955</name>
    <name evidence="2" type="ordered locus">midi_01132</name>
</gene>
<protein>
    <submittedName>
        <fullName evidence="2">Uncharacterized protein</fullName>
    </submittedName>
</protein>